<evidence type="ECO:0000313" key="3">
    <source>
        <dbReference type="Proteomes" id="UP000236370"/>
    </source>
</evidence>
<dbReference type="Proteomes" id="UP000236370">
    <property type="component" value="Unassembled WGS sequence"/>
</dbReference>
<organism evidence="2 3">
    <name type="scientific">Pan troglodytes</name>
    <name type="common">Chimpanzee</name>
    <dbReference type="NCBI Taxonomy" id="9598"/>
    <lineage>
        <taxon>Eukaryota</taxon>
        <taxon>Metazoa</taxon>
        <taxon>Chordata</taxon>
        <taxon>Craniata</taxon>
        <taxon>Vertebrata</taxon>
        <taxon>Euteleostomi</taxon>
        <taxon>Mammalia</taxon>
        <taxon>Eutheria</taxon>
        <taxon>Euarchontoglires</taxon>
        <taxon>Primates</taxon>
        <taxon>Haplorrhini</taxon>
        <taxon>Catarrhini</taxon>
        <taxon>Hominidae</taxon>
        <taxon>Pan</taxon>
    </lineage>
</organism>
<dbReference type="EMBL" id="NBAG03000106">
    <property type="protein sequence ID" value="PNI89044.1"/>
    <property type="molecule type" value="Genomic_DNA"/>
</dbReference>
<reference evidence="2 3" key="1">
    <citation type="submission" date="2017-12" db="EMBL/GenBank/DDBJ databases">
        <title>High-resolution comparative analysis of great ape genomes.</title>
        <authorList>
            <person name="Pollen A."/>
            <person name="Hastie A."/>
            <person name="Hormozdiari F."/>
            <person name="Dougherty M."/>
            <person name="Liu R."/>
            <person name="Chaisson M."/>
            <person name="Hoppe E."/>
            <person name="Hill C."/>
            <person name="Pang A."/>
            <person name="Hillier L."/>
            <person name="Baker C."/>
            <person name="Armstrong J."/>
            <person name="Shendure J."/>
            <person name="Paten B."/>
            <person name="Wilson R."/>
            <person name="Chao H."/>
            <person name="Schneider V."/>
            <person name="Ventura M."/>
            <person name="Kronenberg Z."/>
            <person name="Murali S."/>
            <person name="Gordon D."/>
            <person name="Cantsilieris S."/>
            <person name="Munson K."/>
            <person name="Nelson B."/>
            <person name="Raja A."/>
            <person name="Underwood J."/>
            <person name="Diekhans M."/>
            <person name="Fiddes I."/>
            <person name="Haussler D."/>
            <person name="Eichler E."/>
        </authorList>
    </citation>
    <scope>NUCLEOTIDE SEQUENCE [LARGE SCALE GENOMIC DNA]</scope>
    <source>
        <strain evidence="2">Yerkes chimp pedigree #C0471</strain>
    </source>
</reference>
<dbReference type="AlphaFoldDB" id="A0A2J8PYE7"/>
<evidence type="ECO:0000256" key="1">
    <source>
        <dbReference type="SAM" id="MobiDB-lite"/>
    </source>
</evidence>
<feature type="region of interest" description="Disordered" evidence="1">
    <location>
        <begin position="44"/>
        <end position="67"/>
    </location>
</feature>
<feature type="compositionally biased region" description="Basic residues" evidence="1">
    <location>
        <begin position="58"/>
        <end position="67"/>
    </location>
</feature>
<proteinExistence type="predicted"/>
<gene>
    <name evidence="2" type="ORF">CK820_G0049421</name>
</gene>
<sequence length="81" mass="10009">MWHEARKHERKLRGMMVDYKKRAERRREYYEKISQRSSACTRSTLTSCTEASRDPAKMRRRSWQRRRLPSVIPTRTARWPR</sequence>
<comment type="caution">
    <text evidence="2">The sequence shown here is derived from an EMBL/GenBank/DDBJ whole genome shotgun (WGS) entry which is preliminary data.</text>
</comment>
<name>A0A2J8PYE7_PANTR</name>
<accession>A0A2J8PYE7</accession>
<evidence type="ECO:0000313" key="2">
    <source>
        <dbReference type="EMBL" id="PNI89044.1"/>
    </source>
</evidence>
<protein>
    <submittedName>
        <fullName evidence="2">CLASRP isoform 4</fullName>
    </submittedName>
</protein>